<evidence type="ECO:0000313" key="1">
    <source>
        <dbReference type="EMBL" id="RVW61434.1"/>
    </source>
</evidence>
<protein>
    <recommendedName>
        <fullName evidence="3">DUF4283 domain-containing protein</fullName>
    </recommendedName>
</protein>
<comment type="caution">
    <text evidence="1">The sequence shown here is derived from an EMBL/GenBank/DDBJ whole genome shotgun (WGS) entry which is preliminary data.</text>
</comment>
<dbReference type="Proteomes" id="UP000288805">
    <property type="component" value="Unassembled WGS sequence"/>
</dbReference>
<evidence type="ECO:0000313" key="2">
    <source>
        <dbReference type="Proteomes" id="UP000288805"/>
    </source>
</evidence>
<name>A0A438FNA1_VITVI</name>
<evidence type="ECO:0008006" key="3">
    <source>
        <dbReference type="Google" id="ProtNLM"/>
    </source>
</evidence>
<reference evidence="1 2" key="1">
    <citation type="journal article" date="2018" name="PLoS Genet.">
        <title>Population sequencing reveals clonal diversity and ancestral inbreeding in the grapevine cultivar Chardonnay.</title>
        <authorList>
            <person name="Roach M.J."/>
            <person name="Johnson D.L."/>
            <person name="Bohlmann J."/>
            <person name="van Vuuren H.J."/>
            <person name="Jones S.J."/>
            <person name="Pretorius I.S."/>
            <person name="Schmidt S.A."/>
            <person name="Borneman A.R."/>
        </authorList>
    </citation>
    <scope>NUCLEOTIDE SEQUENCE [LARGE SCALE GENOMIC DNA]</scope>
    <source>
        <strain evidence="2">cv. Chardonnay</strain>
        <tissue evidence="1">Leaf</tissue>
    </source>
</reference>
<proteinExistence type="predicted"/>
<organism evidence="1 2">
    <name type="scientific">Vitis vinifera</name>
    <name type="common">Grape</name>
    <dbReference type="NCBI Taxonomy" id="29760"/>
    <lineage>
        <taxon>Eukaryota</taxon>
        <taxon>Viridiplantae</taxon>
        <taxon>Streptophyta</taxon>
        <taxon>Embryophyta</taxon>
        <taxon>Tracheophyta</taxon>
        <taxon>Spermatophyta</taxon>
        <taxon>Magnoliopsida</taxon>
        <taxon>eudicotyledons</taxon>
        <taxon>Gunneridae</taxon>
        <taxon>Pentapetalae</taxon>
        <taxon>rosids</taxon>
        <taxon>Vitales</taxon>
        <taxon>Vitaceae</taxon>
        <taxon>Viteae</taxon>
        <taxon>Vitis</taxon>
    </lineage>
</organism>
<dbReference type="AlphaFoldDB" id="A0A438FNA1"/>
<sequence>MGLHFEAHLLLFLKAQMEKGSSAMERIRGTLRSPDNDSALLEEDARYVPSSSGMVTLDPSPPFCSSCGRTPRKESFDRSGVLVESTKGGLSMQGNWAFTADCGEVLGLGWEESDLARFSQSWIFDRGLKERHSGVMVKIRKRRERVHSKAMLEKSKFERELRRLECSVNYEGGKKRKGVWGQGGSWIGVPWMLRSSRRILICWDKRTLEILEMEMGQFTISCRLRNVEDGRSGFLRCRLPRPISDHFPILLKGGGKCLVGWSHKNLALQQVEFWDRVESDRSLTERESELKTEAKEAFKNWVLLEERIGDNLLGVVVEEGVGGGEGGERRGCDAFQRLLSEDQSWKSDIEGLQLKSLNHAEAEGPRPGWVHIGLLAVLLGVREEEIVDGGLRIWGFQTNQLAWGRQILDASLIANEVIDYWLKRKEKGVICKLDMKKPMIVLIELPHEGHAEDGLWDRWLKWIWWCISTASFSILVNGVPAGYFSNSRGYAKVIHSPPTFLCWAWNSKRYVEKAVDGGFTSASGLRINLAKSEVIPLERWKTLSCWRGVRVKNEKKACTVEKTIFVKGLKSFKGTFFGEGKFGKKDSSYQWAVVCTQKESGGLDFFWRKVVEVKYGRLGFGWRTKEARNVWVGVWRDILKESSWCWDNIEFKVGKGTKSKGTPRKLLQLLRDLRTSLEEDAVIWKGESHGLFRIRDAYKLWQGLMSLAPEKGHLGG</sequence>
<dbReference type="EMBL" id="QGNW01000841">
    <property type="protein sequence ID" value="RVW61434.1"/>
    <property type="molecule type" value="Genomic_DNA"/>
</dbReference>
<accession>A0A438FNA1</accession>
<gene>
    <name evidence="1" type="ORF">CK203_032027</name>
</gene>